<evidence type="ECO:0008006" key="3">
    <source>
        <dbReference type="Google" id="ProtNLM"/>
    </source>
</evidence>
<dbReference type="Proteomes" id="UP001230908">
    <property type="component" value="Unassembled WGS sequence"/>
</dbReference>
<evidence type="ECO:0000313" key="1">
    <source>
        <dbReference type="EMBL" id="MDQ7905947.1"/>
    </source>
</evidence>
<dbReference type="EMBL" id="JAVHUY010000013">
    <property type="protein sequence ID" value="MDQ7905947.1"/>
    <property type="molecule type" value="Genomic_DNA"/>
</dbReference>
<gene>
    <name evidence="1" type="ORF">RB614_15650</name>
</gene>
<proteinExistence type="predicted"/>
<accession>A0ABU0ZJ16</accession>
<dbReference type="Gene3D" id="3.30.559.10">
    <property type="entry name" value="Chloramphenicol acetyltransferase-like domain"/>
    <property type="match status" value="1"/>
</dbReference>
<keyword evidence="2" id="KW-1185">Reference proteome</keyword>
<organism evidence="1 2">
    <name type="scientific">Phytohabitans maris</name>
    <dbReference type="NCBI Taxonomy" id="3071409"/>
    <lineage>
        <taxon>Bacteria</taxon>
        <taxon>Bacillati</taxon>
        <taxon>Actinomycetota</taxon>
        <taxon>Actinomycetes</taxon>
        <taxon>Micromonosporales</taxon>
        <taxon>Micromonosporaceae</taxon>
    </lineage>
</organism>
<dbReference type="SUPFAM" id="SSF52777">
    <property type="entry name" value="CoA-dependent acyltransferases"/>
    <property type="match status" value="2"/>
</dbReference>
<dbReference type="RefSeq" id="WP_308713215.1">
    <property type="nucleotide sequence ID" value="NZ_JAVHUY010000013.1"/>
</dbReference>
<protein>
    <recommendedName>
        <fullName evidence="3">Condensation domain-containing protein</fullName>
    </recommendedName>
</protein>
<reference evidence="1 2" key="1">
    <citation type="submission" date="2023-08" db="EMBL/GenBank/DDBJ databases">
        <title>Phytohabitans sansha sp. nov., isolated from marine sediment.</title>
        <authorList>
            <person name="Zhao Y."/>
            <person name="Yi K."/>
        </authorList>
    </citation>
    <scope>NUCLEOTIDE SEQUENCE [LARGE SCALE GENOMIC DNA]</scope>
    <source>
        <strain evidence="1 2">ZYX-F-186</strain>
    </source>
</reference>
<dbReference type="Gene3D" id="3.30.559.30">
    <property type="entry name" value="Nonribosomal peptide synthetase, condensation domain"/>
    <property type="match status" value="1"/>
</dbReference>
<comment type="caution">
    <text evidence="1">The sequence shown here is derived from an EMBL/GenBank/DDBJ whole genome shotgun (WGS) entry which is preliminary data.</text>
</comment>
<sequence length="462" mass="49503">MTDELSVAFTAEPCPVPFQGCSQRSGGIGWAQEEAWSWISRGVTEGRNPNYDLCFSVSVPAGTTVTDFLTAIARMVRRHEALRTRFECVDGRLVRQWTVGSGNVDVTRYRARAGHMPTDELLRDRVGGEMLDVEHGSPFRAGFVATAGVVTHAAFAVSRIIADAGGGDNVILSFAAELAAVASGVAAQPVSVFQQLDQVDWEASADGLRAEREALDYWREQLNVIRALPRPAVVDGGTMRSVLWSAESVVTAADEIARRSATSSSGVVLTAFLLATTKTLGLDAIGCYLHCSNRADLERRASISRLKSMVIYAYSPGGADVQSAMRAGFRGSLTAYRHAQSPGLQFLARLGMSPDEAPFIQFNDKRSVVPVTGPADPALSAGIEATAADPDKPVIIENQPFESHADEPMLKFSVELLAGSRASAFVIETNILDRDGIFLLMGRMQDVLAAANTAPAAEAERP</sequence>
<evidence type="ECO:0000313" key="2">
    <source>
        <dbReference type="Proteomes" id="UP001230908"/>
    </source>
</evidence>
<name>A0ABU0ZJ16_9ACTN</name>
<dbReference type="InterPro" id="IPR023213">
    <property type="entry name" value="CAT-like_dom_sf"/>
</dbReference>